<dbReference type="SUPFAM" id="SSF56112">
    <property type="entry name" value="Protein kinase-like (PK-like)"/>
    <property type="match status" value="1"/>
</dbReference>
<feature type="compositionally biased region" description="Basic residues" evidence="4">
    <location>
        <begin position="544"/>
        <end position="558"/>
    </location>
</feature>
<evidence type="ECO:0000256" key="3">
    <source>
        <dbReference type="ARBA" id="ARBA00022777"/>
    </source>
</evidence>
<dbReference type="EMBL" id="JACAZI010000001">
    <property type="protein sequence ID" value="KAF7372670.1"/>
    <property type="molecule type" value="Genomic_DNA"/>
</dbReference>
<feature type="domain" description="Alpha-type protein kinase" evidence="5">
    <location>
        <begin position="257"/>
        <end position="507"/>
    </location>
</feature>
<dbReference type="OrthoDB" id="301415at2759"/>
<evidence type="ECO:0000256" key="1">
    <source>
        <dbReference type="ARBA" id="ARBA00022527"/>
    </source>
</evidence>
<evidence type="ECO:0000256" key="4">
    <source>
        <dbReference type="SAM" id="MobiDB-lite"/>
    </source>
</evidence>
<dbReference type="GO" id="GO:0004674">
    <property type="term" value="F:protein serine/threonine kinase activity"/>
    <property type="evidence" value="ECO:0007669"/>
    <property type="project" value="UniProtKB-KW"/>
</dbReference>
<keyword evidence="7" id="KW-1185">Reference proteome</keyword>
<keyword evidence="2" id="KW-0808">Transferase</keyword>
<gene>
    <name evidence="6" type="ORF">MVEN_00130300</name>
</gene>
<comment type="caution">
    <text evidence="6">The sequence shown here is derived from an EMBL/GenBank/DDBJ whole genome shotgun (WGS) entry which is preliminary data.</text>
</comment>
<keyword evidence="3 6" id="KW-0418">Kinase</keyword>
<proteinExistence type="predicted"/>
<evidence type="ECO:0000256" key="2">
    <source>
        <dbReference type="ARBA" id="ARBA00022679"/>
    </source>
</evidence>
<name>A0A8H7DFP7_9AGAR</name>
<dbReference type="InterPro" id="IPR011009">
    <property type="entry name" value="Kinase-like_dom_sf"/>
</dbReference>
<dbReference type="PROSITE" id="PS51158">
    <property type="entry name" value="ALPHA_KINASE"/>
    <property type="match status" value="1"/>
</dbReference>
<accession>A0A8H7DFP7</accession>
<dbReference type="GO" id="GO:0005524">
    <property type="term" value="F:ATP binding"/>
    <property type="evidence" value="ECO:0007669"/>
    <property type="project" value="InterPro"/>
</dbReference>
<feature type="region of interest" description="Disordered" evidence="4">
    <location>
        <begin position="524"/>
        <end position="588"/>
    </location>
</feature>
<evidence type="ECO:0000313" key="7">
    <source>
        <dbReference type="Proteomes" id="UP000620124"/>
    </source>
</evidence>
<keyword evidence="1" id="KW-0723">Serine/threonine-protein kinase</keyword>
<sequence length="588" mass="65628">MQRKKANQIKALEKAVPGIAKGMTRVQEMKDTREQGKRIKIVVSFAIIEGTKKPALVPSVRLAHNAQEDLQIFDVLGTIISLVQEAYMKECPQAARINRAMVSFYAVESVSKYYNLAGDCLSDGTVSDLLRHFYEQQHITKAQFEAKKFDIMLVVKRTELVFAIFLLYFGPREALRELPLEEALLVLSPRTSTASREHESSIQKTRNVRVSAWRRPAAASQFARNPPGFIEYNFRRFAVEVIGTDVSISMPPNAPMEKILVASDWKAGLSISSSKTAKNATEEIHKTGFIGRGSSKNVVYARIGSEEYALGQSHDLALAQSENATTLREELINMYLGEAIREEFFTTALECEVNVPDFCFNVDGAILGVLEPLEPGHISASLGLPFEDFIATRYLPCSPVDKAVQKFTGNADCGAPPEDALTAAIHAFTHFTIKYTGNALVFCDLQGLANRKGIMTLIDPQSHSSQSDSTKRMYWDGGPNAIQHFLSHHLENCDKNYICHKINMKELEFDWQPAPVTPVNDRPFDFFANDKNNPQEFENPSGRARSRSVTKSPQRKRVKIDALPLQTPPRIRTAPLRHGFPTPEPLAG</sequence>
<organism evidence="6 7">
    <name type="scientific">Mycena venus</name>
    <dbReference type="NCBI Taxonomy" id="2733690"/>
    <lineage>
        <taxon>Eukaryota</taxon>
        <taxon>Fungi</taxon>
        <taxon>Dikarya</taxon>
        <taxon>Basidiomycota</taxon>
        <taxon>Agaricomycotina</taxon>
        <taxon>Agaricomycetes</taxon>
        <taxon>Agaricomycetidae</taxon>
        <taxon>Agaricales</taxon>
        <taxon>Marasmiineae</taxon>
        <taxon>Mycenaceae</taxon>
        <taxon>Mycena</taxon>
    </lineage>
</organism>
<dbReference type="Proteomes" id="UP000620124">
    <property type="component" value="Unassembled WGS sequence"/>
</dbReference>
<dbReference type="CDD" id="cd04515">
    <property type="entry name" value="Alpha_kinase"/>
    <property type="match status" value="1"/>
</dbReference>
<dbReference type="InterPro" id="IPR004166">
    <property type="entry name" value="a-kinase_dom"/>
</dbReference>
<evidence type="ECO:0000313" key="6">
    <source>
        <dbReference type="EMBL" id="KAF7372670.1"/>
    </source>
</evidence>
<protein>
    <submittedName>
        <fullName evidence="6">Atypical/Alpha protein kinase</fullName>
    </submittedName>
</protein>
<dbReference type="Gene3D" id="3.20.200.10">
    <property type="entry name" value="MHCK/EF2 kinase"/>
    <property type="match status" value="1"/>
</dbReference>
<evidence type="ECO:0000259" key="5">
    <source>
        <dbReference type="PROSITE" id="PS51158"/>
    </source>
</evidence>
<reference evidence="6" key="1">
    <citation type="submission" date="2020-05" db="EMBL/GenBank/DDBJ databases">
        <title>Mycena genomes resolve the evolution of fungal bioluminescence.</title>
        <authorList>
            <person name="Tsai I.J."/>
        </authorList>
    </citation>
    <scope>NUCLEOTIDE SEQUENCE</scope>
    <source>
        <strain evidence="6">CCC161011</strain>
    </source>
</reference>
<dbReference type="AlphaFoldDB" id="A0A8H7DFP7"/>
<dbReference type="Pfam" id="PF02816">
    <property type="entry name" value="Alpha_kinase"/>
    <property type="match status" value="1"/>
</dbReference>